<feature type="transmembrane region" description="Helical" evidence="1">
    <location>
        <begin position="1021"/>
        <end position="1045"/>
    </location>
</feature>
<protein>
    <submittedName>
        <fullName evidence="2">Efflux RND transporter permease subunit</fullName>
    </submittedName>
</protein>
<dbReference type="Proteomes" id="UP001528672">
    <property type="component" value="Unassembled WGS sequence"/>
</dbReference>
<dbReference type="Gene3D" id="1.20.1640.10">
    <property type="entry name" value="Multidrug efflux transporter AcrB transmembrane domain"/>
    <property type="match status" value="2"/>
</dbReference>
<dbReference type="PRINTS" id="PR00702">
    <property type="entry name" value="ACRIFLAVINRP"/>
</dbReference>
<feature type="transmembrane region" description="Helical" evidence="1">
    <location>
        <begin position="413"/>
        <end position="437"/>
    </location>
</feature>
<dbReference type="Pfam" id="PF00873">
    <property type="entry name" value="ACR_tran"/>
    <property type="match status" value="1"/>
</dbReference>
<proteinExistence type="predicted"/>
<accession>A0ABT5MI61</accession>
<dbReference type="InterPro" id="IPR001036">
    <property type="entry name" value="Acrflvin-R"/>
</dbReference>
<dbReference type="PANTHER" id="PTHR32063">
    <property type="match status" value="1"/>
</dbReference>
<keyword evidence="3" id="KW-1185">Reference proteome</keyword>
<feature type="transmembrane region" description="Helical" evidence="1">
    <location>
        <begin position="449"/>
        <end position="473"/>
    </location>
</feature>
<dbReference type="SUPFAM" id="SSF82714">
    <property type="entry name" value="Multidrug efflux transporter AcrB TolC docking domain, DN and DC subdomains"/>
    <property type="match status" value="2"/>
</dbReference>
<reference evidence="2 3" key="1">
    <citation type="submission" date="2023-02" db="EMBL/GenBank/DDBJ databases">
        <title>Bacterial whole genome sequence for Curvibacter sp. HBC28.</title>
        <authorList>
            <person name="Le V."/>
            <person name="Ko S.-R."/>
            <person name="Ahn C.-Y."/>
            <person name="Oh H.-M."/>
        </authorList>
    </citation>
    <scope>NUCLEOTIDE SEQUENCE [LARGE SCALE GENOMIC DNA]</scope>
    <source>
        <strain evidence="2 3">HBC28</strain>
    </source>
</reference>
<keyword evidence="1" id="KW-0472">Membrane</keyword>
<dbReference type="Gene3D" id="3.30.2090.10">
    <property type="entry name" value="Multidrug efflux transporter AcrB TolC docking domain, DN and DC subdomains"/>
    <property type="match status" value="2"/>
</dbReference>
<feature type="transmembrane region" description="Helical" evidence="1">
    <location>
        <begin position="921"/>
        <end position="941"/>
    </location>
</feature>
<keyword evidence="1" id="KW-1133">Transmembrane helix</keyword>
<feature type="transmembrane region" description="Helical" evidence="1">
    <location>
        <begin position="555"/>
        <end position="577"/>
    </location>
</feature>
<feature type="transmembrane region" description="Helical" evidence="1">
    <location>
        <begin position="386"/>
        <end position="407"/>
    </location>
</feature>
<sequence length="1056" mass="115706">MTQVQPKEGFNLSKWALDHPALTRYLLVVLLLLGFAAYFQLGQDEDPPFTFRAMVVRTYWPGATAQQVAEQITDKLEKTLQEVPYADKIRSYSKPGESQVIFQIKDTSRASEVANVWYQVRKKIGDIRYTLPSGVQGPFFNDEFGDVYGVIYALESDGFSYAEIKTFADDVRQSLLRVPDVAKVELFGVQDEKIFIEISQKRLAQLGLDLNAVLAQLNAQNAVESAGAVQTPLDVVQVRVQGQFEAVEQLRAMPIRGSSGNQFRLGDIGTITRGYVDPPSVKVRHNGHEVIALGVSMAKGGDIIALGKSLKTATQRIEQSLPAGVSLVQVQDQPKSVTRSVGEFVQVLIEAVVIVLAVSFISLGLHKRPGQNPLWRRYYIDIRPGLVVGITIPLVLAVTFLAMWYWGIGLHKISLGSLIIALGLLVDDAIIAVEMMVTKMEEGYDRVRAATFAYEITAMPMLTGTLITAAGFLPIGLAKSQTGEYTFAIFAVTVIALVLSWIVSVYFVPYLGVLLLKRPPHVTASQEGGGHSDGPHEIFDTPFYKSFRRTVTWCVAHRWITIGATVLIFVLGIVGMGKVQQQFFPDSSRPEILVDIWFPEGTSFAANESVTRRVEARLREEVGVQSVSTWVGSGVPRFYLPLDQVFPQTNVSQFIILPQDLKIRESLRIKLPTLLAEEFPEVRGRVKLLPNGPPVPYPVQFRVMGANPALVRERADEVKAVLRENKNMRGVNDNWNESVKVIRLEVDQAKARALGVTSQAIAQAAAAILTGASVGQFRENDKLIDIVLRQPLDERNAITDIANAYLPTASGRSIPLTQIAKPVFTWEPGVMWRENRDYAVTVQGDIVEGLQGATVTAELLPELKALEARWAAAGQAIRIEVAGAVEESSKGSASIAAGLPVMLFITFTLLMLQLQSFSRAMLVFLTGPLGIAGVAGALILLNRPFGFVALLGVIALMGMIQRNSVILIDQIEQDRARGVPAWDAIVESAVRRLRPIVLTAAAAVLAMIPLSRSVFWGPMAVAIMGGLIVATLLTLLALPAMYAAWFRVKRPAIEVA</sequence>
<dbReference type="Gene3D" id="3.30.70.1430">
    <property type="entry name" value="Multidrug efflux transporter AcrB pore domain"/>
    <property type="match status" value="2"/>
</dbReference>
<evidence type="ECO:0000313" key="3">
    <source>
        <dbReference type="Proteomes" id="UP001528672"/>
    </source>
</evidence>
<dbReference type="SUPFAM" id="SSF82866">
    <property type="entry name" value="Multidrug efflux transporter AcrB transmembrane domain"/>
    <property type="match status" value="2"/>
</dbReference>
<feature type="transmembrane region" description="Helical" evidence="1">
    <location>
        <begin position="344"/>
        <end position="365"/>
    </location>
</feature>
<feature type="transmembrane region" description="Helical" evidence="1">
    <location>
        <begin position="996"/>
        <end position="1015"/>
    </location>
</feature>
<comment type="caution">
    <text evidence="2">The sequence shown here is derived from an EMBL/GenBank/DDBJ whole genome shotgun (WGS) entry which is preliminary data.</text>
</comment>
<feature type="transmembrane region" description="Helical" evidence="1">
    <location>
        <begin position="485"/>
        <end position="508"/>
    </location>
</feature>
<dbReference type="SUPFAM" id="SSF82693">
    <property type="entry name" value="Multidrug efflux transporter AcrB pore domain, PN1, PN2, PC1 and PC2 subdomains"/>
    <property type="match status" value="2"/>
</dbReference>
<feature type="transmembrane region" description="Helical" evidence="1">
    <location>
        <begin position="21"/>
        <end position="41"/>
    </location>
</feature>
<dbReference type="Gene3D" id="3.30.70.1440">
    <property type="entry name" value="Multidrug efflux transporter AcrB pore domain"/>
    <property type="match status" value="1"/>
</dbReference>
<organism evidence="2 3">
    <name type="scientific">Curvibacter microcysteis</name>
    <dbReference type="NCBI Taxonomy" id="3026419"/>
    <lineage>
        <taxon>Bacteria</taxon>
        <taxon>Pseudomonadati</taxon>
        <taxon>Pseudomonadota</taxon>
        <taxon>Betaproteobacteria</taxon>
        <taxon>Burkholderiales</taxon>
        <taxon>Comamonadaceae</taxon>
        <taxon>Curvibacter</taxon>
    </lineage>
</organism>
<dbReference type="PANTHER" id="PTHR32063:SF18">
    <property type="entry name" value="CATION EFFLUX SYSTEM PROTEIN"/>
    <property type="match status" value="1"/>
</dbReference>
<dbReference type="RefSeq" id="WP_273926488.1">
    <property type="nucleotide sequence ID" value="NZ_JAQSIO010000003.1"/>
</dbReference>
<dbReference type="InterPro" id="IPR027463">
    <property type="entry name" value="AcrB_DN_DC_subdom"/>
</dbReference>
<evidence type="ECO:0000256" key="1">
    <source>
        <dbReference type="SAM" id="Phobius"/>
    </source>
</evidence>
<feature type="transmembrane region" description="Helical" evidence="1">
    <location>
        <begin position="895"/>
        <end position="914"/>
    </location>
</feature>
<gene>
    <name evidence="2" type="ORF">PSQ39_09255</name>
</gene>
<evidence type="ECO:0000313" key="2">
    <source>
        <dbReference type="EMBL" id="MDD0814816.1"/>
    </source>
</evidence>
<feature type="transmembrane region" description="Helical" evidence="1">
    <location>
        <begin position="947"/>
        <end position="968"/>
    </location>
</feature>
<dbReference type="Gene3D" id="3.30.70.1320">
    <property type="entry name" value="Multidrug efflux transporter AcrB pore domain like"/>
    <property type="match status" value="1"/>
</dbReference>
<dbReference type="EMBL" id="JAQSIO010000003">
    <property type="protein sequence ID" value="MDD0814816.1"/>
    <property type="molecule type" value="Genomic_DNA"/>
</dbReference>
<keyword evidence="1" id="KW-0812">Transmembrane</keyword>
<name>A0ABT5MI61_9BURK</name>